<dbReference type="EMBL" id="BGPR01113629">
    <property type="protein sequence ID" value="GBM98620.1"/>
    <property type="molecule type" value="Genomic_DNA"/>
</dbReference>
<gene>
    <name evidence="1" type="ORF">AVEN_1479_1</name>
    <name evidence="2" type="ORF">AVEN_171941_1</name>
</gene>
<feature type="non-terminal residue" evidence="2">
    <location>
        <position position="80"/>
    </location>
</feature>
<accession>A0A4Y2K9X2</accession>
<proteinExistence type="predicted"/>
<comment type="caution">
    <text evidence="2">The sequence shown here is derived from an EMBL/GenBank/DDBJ whole genome shotgun (WGS) entry which is preliminary data.</text>
</comment>
<evidence type="ECO:0000313" key="1">
    <source>
        <dbReference type="EMBL" id="GBM98620.1"/>
    </source>
</evidence>
<dbReference type="AlphaFoldDB" id="A0A4Y2K9X2"/>
<name>A0A4Y2K9X2_ARAVE</name>
<dbReference type="Proteomes" id="UP000499080">
    <property type="component" value="Unassembled WGS sequence"/>
</dbReference>
<evidence type="ECO:0000313" key="3">
    <source>
        <dbReference type="Proteomes" id="UP000499080"/>
    </source>
</evidence>
<protein>
    <submittedName>
        <fullName evidence="2">Uncharacterized protein</fullName>
    </submittedName>
</protein>
<reference evidence="2 3" key="1">
    <citation type="journal article" date="2019" name="Sci. Rep.">
        <title>Orb-weaving spider Araneus ventricosus genome elucidates the spidroin gene catalogue.</title>
        <authorList>
            <person name="Kono N."/>
            <person name="Nakamura H."/>
            <person name="Ohtoshi R."/>
            <person name="Moran D.A.P."/>
            <person name="Shinohara A."/>
            <person name="Yoshida Y."/>
            <person name="Fujiwara M."/>
            <person name="Mori M."/>
            <person name="Tomita M."/>
            <person name="Arakawa K."/>
        </authorList>
    </citation>
    <scope>NUCLEOTIDE SEQUENCE [LARGE SCALE GENOMIC DNA]</scope>
</reference>
<keyword evidence="3" id="KW-1185">Reference proteome</keyword>
<evidence type="ECO:0000313" key="2">
    <source>
        <dbReference type="EMBL" id="GBM98688.1"/>
    </source>
</evidence>
<dbReference type="EMBL" id="BGPR01113655">
    <property type="protein sequence ID" value="GBM98688.1"/>
    <property type="molecule type" value="Genomic_DNA"/>
</dbReference>
<organism evidence="2 3">
    <name type="scientific">Araneus ventricosus</name>
    <name type="common">Orbweaver spider</name>
    <name type="synonym">Epeira ventricosa</name>
    <dbReference type="NCBI Taxonomy" id="182803"/>
    <lineage>
        <taxon>Eukaryota</taxon>
        <taxon>Metazoa</taxon>
        <taxon>Ecdysozoa</taxon>
        <taxon>Arthropoda</taxon>
        <taxon>Chelicerata</taxon>
        <taxon>Arachnida</taxon>
        <taxon>Araneae</taxon>
        <taxon>Araneomorphae</taxon>
        <taxon>Entelegynae</taxon>
        <taxon>Araneoidea</taxon>
        <taxon>Araneidae</taxon>
        <taxon>Araneus</taxon>
    </lineage>
</organism>
<sequence>MVKLKVRKALQPTNSLTISVFQIYSFLGQHLAYSFNSVCMGSLFVGVAFGKKLECLGKEISGCSQALYLKWTIAKETNQC</sequence>